<organism evidence="2 3">
    <name type="scientific">Austropuccinia psidii MF-1</name>
    <dbReference type="NCBI Taxonomy" id="1389203"/>
    <lineage>
        <taxon>Eukaryota</taxon>
        <taxon>Fungi</taxon>
        <taxon>Dikarya</taxon>
        <taxon>Basidiomycota</taxon>
        <taxon>Pucciniomycotina</taxon>
        <taxon>Pucciniomycetes</taxon>
        <taxon>Pucciniales</taxon>
        <taxon>Sphaerophragmiaceae</taxon>
        <taxon>Austropuccinia</taxon>
    </lineage>
</organism>
<reference evidence="2" key="1">
    <citation type="submission" date="2021-03" db="EMBL/GenBank/DDBJ databases">
        <title>Draft genome sequence of rust myrtle Austropuccinia psidii MF-1, a brazilian biotype.</title>
        <authorList>
            <person name="Quecine M.C."/>
            <person name="Pachon D.M.R."/>
            <person name="Bonatelli M.L."/>
            <person name="Correr F.H."/>
            <person name="Franceschini L.M."/>
            <person name="Leite T.F."/>
            <person name="Margarido G.R.A."/>
            <person name="Almeida C.A."/>
            <person name="Ferrarezi J.A."/>
            <person name="Labate C.A."/>
        </authorList>
    </citation>
    <scope>NUCLEOTIDE SEQUENCE</scope>
    <source>
        <strain evidence="2">MF-1</strain>
    </source>
</reference>
<evidence type="ECO:0000313" key="2">
    <source>
        <dbReference type="EMBL" id="MBW0503766.1"/>
    </source>
</evidence>
<accession>A0A9Q3DNK9</accession>
<evidence type="ECO:0000313" key="3">
    <source>
        <dbReference type="Proteomes" id="UP000765509"/>
    </source>
</evidence>
<protein>
    <submittedName>
        <fullName evidence="2">Uncharacterized protein</fullName>
    </submittedName>
</protein>
<name>A0A9Q3DNK9_9BASI</name>
<gene>
    <name evidence="2" type="ORF">O181_043481</name>
</gene>
<dbReference type="EMBL" id="AVOT02017555">
    <property type="protein sequence ID" value="MBW0503766.1"/>
    <property type="molecule type" value="Genomic_DNA"/>
</dbReference>
<feature type="compositionally biased region" description="Polar residues" evidence="1">
    <location>
        <begin position="24"/>
        <end position="41"/>
    </location>
</feature>
<evidence type="ECO:0000256" key="1">
    <source>
        <dbReference type="SAM" id="MobiDB-lite"/>
    </source>
</evidence>
<proteinExistence type="predicted"/>
<keyword evidence="3" id="KW-1185">Reference proteome</keyword>
<dbReference type="Proteomes" id="UP000765509">
    <property type="component" value="Unassembled WGS sequence"/>
</dbReference>
<sequence>MSAPLNPEDSRMMASFPVDEGASSRYSKQSAQPIGPSQTLYNPWYKGEKASHHNKHHDSKSYTSKNKDLKLPTSYKED</sequence>
<comment type="caution">
    <text evidence="2">The sequence shown here is derived from an EMBL/GenBank/DDBJ whole genome shotgun (WGS) entry which is preliminary data.</text>
</comment>
<feature type="region of interest" description="Disordered" evidence="1">
    <location>
        <begin position="1"/>
        <end position="78"/>
    </location>
</feature>
<feature type="compositionally biased region" description="Basic and acidic residues" evidence="1">
    <location>
        <begin position="65"/>
        <end position="78"/>
    </location>
</feature>
<dbReference type="AlphaFoldDB" id="A0A9Q3DNK9"/>